<proteinExistence type="predicted"/>
<name>A0A0G4I607_9ALVE</name>
<accession>A0A0G4I607</accession>
<dbReference type="VEuPathDB" id="CryptoDB:Cvel_60"/>
<evidence type="ECO:0000313" key="2">
    <source>
        <dbReference type="EMBL" id="CEM52362.1"/>
    </source>
</evidence>
<evidence type="ECO:0000256" key="1">
    <source>
        <dbReference type="SAM" id="MobiDB-lite"/>
    </source>
</evidence>
<dbReference type="EMBL" id="CDMZ01005228">
    <property type="protein sequence ID" value="CEM52362.1"/>
    <property type="molecule type" value="Genomic_DNA"/>
</dbReference>
<dbReference type="AlphaFoldDB" id="A0A0G4I607"/>
<feature type="region of interest" description="Disordered" evidence="1">
    <location>
        <begin position="64"/>
        <end position="83"/>
    </location>
</feature>
<sequence length="83" mass="9121">MRRFLSSSVLPSVKVPHKERARVWEGDFAHFLSLNEGPEETASTRCALMAMVGEWDGRGLEGGMEGSFEEKAGRASDALQPLL</sequence>
<reference evidence="2" key="1">
    <citation type="submission" date="2014-11" db="EMBL/GenBank/DDBJ databases">
        <authorList>
            <person name="Otto D Thomas"/>
            <person name="Naeem Raeece"/>
        </authorList>
    </citation>
    <scope>NUCLEOTIDE SEQUENCE</scope>
</reference>
<gene>
    <name evidence="2" type="ORF">Cvel_60</name>
</gene>
<protein>
    <submittedName>
        <fullName evidence="2">Uncharacterized protein</fullName>
    </submittedName>
</protein>
<organism evidence="2">
    <name type="scientific">Chromera velia CCMP2878</name>
    <dbReference type="NCBI Taxonomy" id="1169474"/>
    <lineage>
        <taxon>Eukaryota</taxon>
        <taxon>Sar</taxon>
        <taxon>Alveolata</taxon>
        <taxon>Colpodellida</taxon>
        <taxon>Chromeraceae</taxon>
        <taxon>Chromera</taxon>
    </lineage>
</organism>